<feature type="compositionally biased region" description="Polar residues" evidence="1">
    <location>
        <begin position="675"/>
        <end position="686"/>
    </location>
</feature>
<dbReference type="VEuPathDB" id="VectorBase:ACHR005604"/>
<feature type="compositionally biased region" description="Polar residues" evidence="1">
    <location>
        <begin position="2293"/>
        <end position="2310"/>
    </location>
</feature>
<feature type="compositionally biased region" description="Low complexity" evidence="1">
    <location>
        <begin position="2365"/>
        <end position="2376"/>
    </location>
</feature>
<evidence type="ECO:0000259" key="2">
    <source>
        <dbReference type="PROSITE" id="PS50184"/>
    </source>
</evidence>
<feature type="compositionally biased region" description="Basic and acidic residues" evidence="1">
    <location>
        <begin position="1879"/>
        <end position="1890"/>
    </location>
</feature>
<feature type="domain" description="VWFC" evidence="2">
    <location>
        <begin position="212"/>
        <end position="279"/>
    </location>
</feature>
<dbReference type="InterPro" id="IPR052624">
    <property type="entry name" value="CRIM1"/>
</dbReference>
<feature type="region of interest" description="Disordered" evidence="1">
    <location>
        <begin position="920"/>
        <end position="998"/>
    </location>
</feature>
<feature type="region of interest" description="Disordered" evidence="1">
    <location>
        <begin position="290"/>
        <end position="342"/>
    </location>
</feature>
<dbReference type="SMART" id="SM00214">
    <property type="entry name" value="VWC"/>
    <property type="match status" value="5"/>
</dbReference>
<sequence>MYESDQTELENYGEATGCYYNYNHYGEGDRIMTNEPCLNCTCHDRMLMCYLRVCPFTKAIGQDCTIEKREDQCCPVITCPEVEVQLVNHQTTASPSNALGASSSSEVGSLDQYGCSINERFYPEGAQVPSNPQKPCELCYCIRNMTTCVMQECTLHIDGCQPIYNKGVCCPVKYDCEHDKDTTLMLEDESTTTVRPTPGFILTTTVSPSMSTDCVHSGETYADGSLIMTDKPCEHCYCMRGDIVCAVQECGTPLENEGKNCTALPPAAGQCCPDKYICDGSAAAITTTTVPEVSTSADDDEQNKEQEHQTFGKDQPSTDEQLSEPAMTTTQDNIESTTMPQKVHDMVPVEKEEIDNDDDQQEQEHIVPQFEDIHTDDSNEQENDYIQGLEKEDDGQSLTTARPSLSGKPEIQINYIPGHIGSSEIKQDEQDAATTVVDIEALVTTMRPALHSTMTLAEEVETATVTHADAEANDVTGTTIPPAKDTQEPEADSVQLEKETDKATISTTPISVEVVPSNEVTTVANYDIIEQTVTTAHPSQMIPLANADERENEIDENREQANSLNVAQPEDDDSVSSEISVLHKEEDERAEQEEQKEAVTTPVVPVRDEVSSEQELHTYLPAGQATVPEHDKTEVSTEKKEATQKADDEPHLHAEQDFVELPPAIVVTELPPIPTTSDEPSTTEQTPELPKDEILPNMPLEADSHVLSDSITTEHAPTFGDRKEDDAQEPNQSHVKDNADMDEPVEMNTIIPLDTEEQKVEQPVVEKDEQGQIHEHIQLHDADEDIQSGEEPEVVTHAHDDALTEKGPGDDKVENVQHTINESPDKLFPVSIPGEGDCLIDGVTYENGASVPPSGTCQVACHCSNSIVHCEMVRCEAAPSTECTLKNTLPGECCPTYTCRKETSSTMSSTSVASTEIITVSDADSDEEQVSADVSASNSDDSNIESTETITKKTDASDSQSLSTTEDDNSESDKPSEAESDSAGFDLDDEVFKPFRPQEPSLDEMHINFFAGNRPTTANYDDEIILTTAAPTNVQVSDNAQEGEVAQDSVEMEQPEQSGMFGTTQSGVTESMPEEQGTTINAVERGHEYDESVAAEQDEHIYKTTAKTVLKEPETTFASIMKIEDGSVVEHESIEPEATTVGVEFNEQDKRVTTISADEVEDNNEQVHTTPTSAISTDKEQEVSEIYDGVTTSSSVAEDHSALFEQDEKQEHLASTTIRSVALTEEVIAEKDQDQPQNYDDENEETFSTSVRTDKPLSVEEGDQEDPIQEATTSSATAMEQEELVTEIDTKRKTIETTIVPTVASEQEDDRGKPATTPTPADDLQEDEHDEVKLTDEAELTQEEVQESNVATTSRPLIQEEPTTQNVQESESTQIPTVAHDEIQPATTISEVVNEKELNLLGSVTVKVIMEEDDENIIKTTEVTSTQTTTALPNVEDDSIIFHVDDNEDNNPILKPTLLDDISTQNAVKPGEDTGKPYPSDEQETDDDNLISPVHETEQDGGFHFPQGDDEESEESIHKPTLNDTEHLVAVPLSEEIWKETVALEPVDQIKKQENTEHSTIVYIEQDTVTPSTVTPHVLEKDHDEVTESIRDDEQEDNEIESSIHLVAVPEKKPEQVPLYDEIEETEQQTDAPSKNLPEPTTIAYEQESEPQLITEAADKDEVLPLAQDNPEANYEREQPITATQPSSIDTTAANTQDFDREQDNNEMHSEYIPTTTAHASTADSAEDGEHDDLITTPTAAQVEHEQKQQTTPTSDLSYEEEEDVKIQHVDKDSDEDEDVPVATTPQVFVKPVNLDGNLPVNQIADTDLQSVSKDSTTQAPSTEVNEQTSKTDVDDSKTPALVFDEQQTTLSPEHDDSGKPEFSDDDSTLTAIDEDSQHEDVENQTDKPLKIQVPQATDNASEEFMYPTEPTSGTADVSEPVLKDSKQDETIENDEEDQLKHTTLAPQITQNEKHQPHQESDAISIPTEPEKEAPMEDDVDFEEDQDKLTTASLQTIEEQDKQTTTPSMLSNTGLDEEVDTETDMDDETPEEKIHTTTARILSLDSDNKLNEKPETDLSVSIDDADEEVTYSTTFATPERTGQEDDTEDIKPVEKESAESMTTTQPPNAVHDESIKSETESHHKDVPSSALLPVTTAEPFDDITSQENDNDEKAMTKQPMSISEEDNQTSTTVTSSPVETEHDLTSEGTIVVDTQEQTSEATIDMSVANSNDKAQPSVSVTDATSEEEHDDAEQPQTDDLNADDESSEEEESLTVRTATKAPEKAPTATQTSSLPEHDVSAQDFTPKADEYTTVATVSESQVTEQPTSLQKENDQVLTEVPAHHINDTTTSQPLQDEIQTVTNPVVNRDEDNEYSVAPEASHEQAPVSTTSPATTTIQPAEIETEGPFSEASQPISTQEDVSKSTVPPAAAQDDKLDDKVDPKPKEPEIVEIPHPVSDDSEEQQEVVKPTLIDDEHDDQQKVQEAALPEAAGMNDDSSNPAKPTQQSETVGPSYGAPGQHYDSGYGHMPPHYPPSSYEDDYGEEEDPAAFGPGTCRYGGKLYVSAQQIPRDDPCDFCFCFRSDIICLQQSCPPPISGCNEEPITGFCCPRYECPVSMATVLNVTTSTTTTTTTLPPHFLSHAYKGHVQKRGCQIQGKPYNVGETVASASGPCMRCTCGGDGQMQCEPKACSPEPMLQQMIAVAAARRR</sequence>
<feature type="compositionally biased region" description="Low complexity" evidence="1">
    <location>
        <begin position="931"/>
        <end position="941"/>
    </location>
</feature>
<evidence type="ECO:0000313" key="3">
    <source>
        <dbReference type="EnsemblMetazoa" id="ACHR005604-PA"/>
    </source>
</evidence>
<feature type="compositionally biased region" description="Polar residues" evidence="1">
    <location>
        <begin position="1681"/>
        <end position="1697"/>
    </location>
</feature>
<reference evidence="3" key="2">
    <citation type="submission" date="2020-05" db="UniProtKB">
        <authorList>
            <consortium name="EnsemblMetazoa"/>
        </authorList>
    </citation>
    <scope>IDENTIFICATION</scope>
    <source>
        <strain evidence="3">ACHKN1017</strain>
    </source>
</reference>
<feature type="compositionally biased region" description="Polar residues" evidence="1">
    <location>
        <begin position="1989"/>
        <end position="2014"/>
    </location>
</feature>
<feature type="compositionally biased region" description="Basic and acidic residues" evidence="1">
    <location>
        <begin position="2275"/>
        <end position="2290"/>
    </location>
</feature>
<feature type="compositionally biased region" description="Polar residues" evidence="1">
    <location>
        <begin position="2475"/>
        <end position="2490"/>
    </location>
</feature>
<dbReference type="Proteomes" id="UP000075881">
    <property type="component" value="Unassembled WGS sequence"/>
</dbReference>
<feature type="compositionally biased region" description="Low complexity" evidence="1">
    <location>
        <begin position="1715"/>
        <end position="1724"/>
    </location>
</feature>
<dbReference type="PANTHER" id="PTHR46439">
    <property type="entry name" value="CYSTEINE-RICH MOTOR NEURON 1 PROTEIN"/>
    <property type="match status" value="1"/>
</dbReference>
<name>A0A182K4B9_9DIPT</name>
<proteinExistence type="predicted"/>
<feature type="compositionally biased region" description="Basic and acidic residues" evidence="1">
    <location>
        <begin position="1698"/>
        <end position="1710"/>
    </location>
</feature>
<feature type="compositionally biased region" description="Basic and acidic residues" evidence="1">
    <location>
        <begin position="2089"/>
        <end position="2098"/>
    </location>
</feature>
<keyword evidence="4" id="KW-1185">Reference proteome</keyword>
<accession>A0A182K4B9</accession>
<feature type="region of interest" description="Disordered" evidence="1">
    <location>
        <begin position="1155"/>
        <end position="1182"/>
    </location>
</feature>
<feature type="region of interest" description="Disordered" evidence="1">
    <location>
        <begin position="1562"/>
        <end position="2314"/>
    </location>
</feature>
<dbReference type="SUPFAM" id="SSF57603">
    <property type="entry name" value="FnI-like domain"/>
    <property type="match status" value="6"/>
</dbReference>
<dbReference type="STRING" id="43041.A0A182K4B9"/>
<feature type="domain" description="VWFC" evidence="2">
    <location>
        <begin position="836"/>
        <end position="900"/>
    </location>
</feature>
<feature type="region of interest" description="Disordered" evidence="1">
    <location>
        <begin position="475"/>
        <end position="502"/>
    </location>
</feature>
<protein>
    <recommendedName>
        <fullName evidence="2">VWFC domain-containing protein</fullName>
    </recommendedName>
</protein>
<feature type="compositionally biased region" description="Polar residues" evidence="1">
    <location>
        <begin position="2186"/>
        <end position="2223"/>
    </location>
</feature>
<feature type="compositionally biased region" description="Polar residues" evidence="1">
    <location>
        <begin position="1800"/>
        <end position="1829"/>
    </location>
</feature>
<dbReference type="PANTHER" id="PTHR46439:SF1">
    <property type="entry name" value="CYSTEINE-RICH MOTOR NEURON 1 PROTEIN"/>
    <property type="match status" value="1"/>
</dbReference>
<feature type="compositionally biased region" description="Polar residues" evidence="1">
    <location>
        <begin position="326"/>
        <end position="340"/>
    </location>
</feature>
<feature type="compositionally biased region" description="Acidic residues" evidence="1">
    <location>
        <begin position="1976"/>
        <end position="1986"/>
    </location>
</feature>
<feature type="compositionally biased region" description="Basic and acidic residues" evidence="1">
    <location>
        <begin position="606"/>
        <end position="616"/>
    </location>
</feature>
<feature type="compositionally biased region" description="Basic and acidic residues" evidence="1">
    <location>
        <begin position="2046"/>
        <end position="2056"/>
    </location>
</feature>
<feature type="compositionally biased region" description="Acidic residues" evidence="1">
    <location>
        <begin position="1864"/>
        <end position="1878"/>
    </location>
</feature>
<feature type="compositionally biased region" description="Low complexity" evidence="1">
    <location>
        <begin position="2169"/>
        <end position="2178"/>
    </location>
</feature>
<feature type="compositionally biased region" description="Polar residues" evidence="1">
    <location>
        <begin position="2327"/>
        <end position="2345"/>
    </location>
</feature>
<feature type="compositionally biased region" description="Acidic residues" evidence="1">
    <location>
        <begin position="2240"/>
        <end position="2252"/>
    </location>
</feature>
<feature type="compositionally biased region" description="Basic and acidic residues" evidence="1">
    <location>
        <begin position="2110"/>
        <end position="2126"/>
    </location>
</feature>
<organism evidence="3 4">
    <name type="scientific">Anopheles christyi</name>
    <dbReference type="NCBI Taxonomy" id="43041"/>
    <lineage>
        <taxon>Eukaryota</taxon>
        <taxon>Metazoa</taxon>
        <taxon>Ecdysozoa</taxon>
        <taxon>Arthropoda</taxon>
        <taxon>Hexapoda</taxon>
        <taxon>Insecta</taxon>
        <taxon>Pterygota</taxon>
        <taxon>Neoptera</taxon>
        <taxon>Endopterygota</taxon>
        <taxon>Diptera</taxon>
        <taxon>Nematocera</taxon>
        <taxon>Culicoidea</taxon>
        <taxon>Culicidae</taxon>
        <taxon>Anophelinae</taxon>
        <taxon>Anopheles</taxon>
    </lineage>
</organism>
<evidence type="ECO:0000256" key="1">
    <source>
        <dbReference type="SAM" id="MobiDB-lite"/>
    </source>
</evidence>
<feature type="compositionally biased region" description="Basic and acidic residues" evidence="1">
    <location>
        <begin position="1952"/>
        <end position="1961"/>
    </location>
</feature>
<dbReference type="Gene3D" id="2.10.70.10">
    <property type="entry name" value="Complement Module, domain 1"/>
    <property type="match status" value="1"/>
</dbReference>
<feature type="compositionally biased region" description="Polar residues" evidence="1">
    <location>
        <begin position="1055"/>
        <end position="1069"/>
    </location>
</feature>
<dbReference type="InterPro" id="IPR001007">
    <property type="entry name" value="VWF_dom"/>
</dbReference>
<feature type="region of interest" description="Disordered" evidence="1">
    <location>
        <begin position="551"/>
        <end position="740"/>
    </location>
</feature>
<feature type="compositionally biased region" description="Basic and acidic residues" evidence="1">
    <location>
        <begin position="1578"/>
        <end position="1592"/>
    </location>
</feature>
<feature type="region of interest" description="Disordered" evidence="1">
    <location>
        <begin position="2326"/>
        <end position="2524"/>
    </location>
</feature>
<feature type="compositionally biased region" description="Acidic residues" evidence="1">
    <location>
        <begin position="2224"/>
        <end position="2233"/>
    </location>
</feature>
<dbReference type="EnsemblMetazoa" id="ACHR005604-RA">
    <property type="protein sequence ID" value="ACHR005604-PA"/>
    <property type="gene ID" value="ACHR005604"/>
</dbReference>
<feature type="compositionally biased region" description="Acidic residues" evidence="1">
    <location>
        <begin position="2015"/>
        <end position="2030"/>
    </location>
</feature>
<feature type="compositionally biased region" description="Polar residues" evidence="1">
    <location>
        <begin position="1166"/>
        <end position="1176"/>
    </location>
</feature>
<feature type="compositionally biased region" description="Polar residues" evidence="1">
    <location>
        <begin position="2390"/>
        <end position="2405"/>
    </location>
</feature>
<feature type="region of interest" description="Disordered" evidence="1">
    <location>
        <begin position="389"/>
        <end position="409"/>
    </location>
</feature>
<dbReference type="PROSITE" id="PS50184">
    <property type="entry name" value="VWFC_2"/>
    <property type="match status" value="2"/>
</dbReference>
<dbReference type="GO" id="GO:0005886">
    <property type="term" value="C:plasma membrane"/>
    <property type="evidence" value="ECO:0007669"/>
    <property type="project" value="TreeGrafter"/>
</dbReference>
<feature type="compositionally biased region" description="Basic and acidic residues" evidence="1">
    <location>
        <begin position="2412"/>
        <end position="2428"/>
    </location>
</feature>
<feature type="region of interest" description="Disordered" evidence="1">
    <location>
        <begin position="1228"/>
        <end position="1330"/>
    </location>
</feature>
<evidence type="ECO:0000313" key="4">
    <source>
        <dbReference type="Proteomes" id="UP000075881"/>
    </source>
</evidence>
<reference evidence="4" key="1">
    <citation type="submission" date="2013-03" db="EMBL/GenBank/DDBJ databases">
        <title>The Genome Sequence of Anopheles christyi ACHKN1017.</title>
        <authorList>
            <consortium name="The Broad Institute Genomics Platform"/>
            <person name="Neafsey D.E."/>
            <person name="Besansky N."/>
            <person name="Walker B."/>
            <person name="Young S.K."/>
            <person name="Zeng Q."/>
            <person name="Gargeya S."/>
            <person name="Fitzgerald M."/>
            <person name="Haas B."/>
            <person name="Abouelleil A."/>
            <person name="Allen A.W."/>
            <person name="Alvarado L."/>
            <person name="Arachchi H.M."/>
            <person name="Berlin A.M."/>
            <person name="Chapman S.B."/>
            <person name="Gainer-Dewar J."/>
            <person name="Goldberg J."/>
            <person name="Griggs A."/>
            <person name="Gujja S."/>
            <person name="Hansen M."/>
            <person name="Howarth C."/>
            <person name="Imamovic A."/>
            <person name="Ireland A."/>
            <person name="Larimer J."/>
            <person name="McCowan C."/>
            <person name="Murphy C."/>
            <person name="Pearson M."/>
            <person name="Poon T.W."/>
            <person name="Priest M."/>
            <person name="Roberts A."/>
            <person name="Saif S."/>
            <person name="Shea T."/>
            <person name="Sisk P."/>
            <person name="Sykes S."/>
            <person name="Wortman J."/>
            <person name="Nusbaum C."/>
            <person name="Birren B."/>
        </authorList>
    </citation>
    <scope>NUCLEOTIDE SEQUENCE [LARGE SCALE GENOMIC DNA]</scope>
    <source>
        <strain evidence="4">ACHKN1017</strain>
    </source>
</reference>
<feature type="region of interest" description="Disordered" evidence="1">
    <location>
        <begin position="1052"/>
        <end position="1074"/>
    </location>
</feature>
<feature type="compositionally biased region" description="Low complexity" evidence="1">
    <location>
        <begin position="2257"/>
        <end position="2269"/>
    </location>
</feature>
<feature type="compositionally biased region" description="Basic and acidic residues" evidence="1">
    <location>
        <begin position="1853"/>
        <end position="1863"/>
    </location>
</feature>
<feature type="region of interest" description="Disordered" evidence="1">
    <location>
        <begin position="1463"/>
        <end position="1525"/>
    </location>
</feature>
<feature type="compositionally biased region" description="Basic and acidic residues" evidence="1">
    <location>
        <begin position="581"/>
        <end position="597"/>
    </location>
</feature>
<feature type="compositionally biased region" description="Basic and acidic residues" evidence="1">
    <location>
        <begin position="628"/>
        <end position="656"/>
    </location>
</feature>